<reference evidence="4" key="1">
    <citation type="submission" date="2016-10" db="EMBL/GenBank/DDBJ databases">
        <authorList>
            <person name="Varghese N."/>
            <person name="Submissions S."/>
        </authorList>
    </citation>
    <scope>NUCLEOTIDE SEQUENCE [LARGE SCALE GENOMIC DNA]</scope>
    <source>
        <strain evidence="4">DSM 23313</strain>
    </source>
</reference>
<dbReference type="Proteomes" id="UP000243588">
    <property type="component" value="Unassembled WGS sequence"/>
</dbReference>
<protein>
    <recommendedName>
        <fullName evidence="5">Lipoprotein</fullName>
    </recommendedName>
</protein>
<evidence type="ECO:0000313" key="3">
    <source>
        <dbReference type="EMBL" id="SDH70451.1"/>
    </source>
</evidence>
<dbReference type="PROSITE" id="PS51257">
    <property type="entry name" value="PROKAR_LIPOPROTEIN"/>
    <property type="match status" value="1"/>
</dbReference>
<feature type="compositionally biased region" description="Basic residues" evidence="1">
    <location>
        <begin position="25"/>
        <end position="37"/>
    </location>
</feature>
<accession>A0A1G8EKT3</accession>
<feature type="chain" id="PRO_5017194408" description="Lipoprotein" evidence="2">
    <location>
        <begin position="25"/>
        <end position="77"/>
    </location>
</feature>
<sequence length="77" mass="8542">MKVINKISITLLTTLLLASCSVQVKSHKNHKHQHGKVKSNGNQGMPPGQVKKVTGTKSAKEYAPGHNKRKQSKKHKY</sequence>
<feature type="signal peptide" evidence="2">
    <location>
        <begin position="1"/>
        <end position="24"/>
    </location>
</feature>
<evidence type="ECO:0000313" key="4">
    <source>
        <dbReference type="Proteomes" id="UP000243588"/>
    </source>
</evidence>
<feature type="compositionally biased region" description="Basic residues" evidence="1">
    <location>
        <begin position="66"/>
        <end position="77"/>
    </location>
</feature>
<proteinExistence type="predicted"/>
<feature type="region of interest" description="Disordered" evidence="1">
    <location>
        <begin position="24"/>
        <end position="77"/>
    </location>
</feature>
<keyword evidence="2" id="KW-0732">Signal</keyword>
<evidence type="ECO:0000256" key="1">
    <source>
        <dbReference type="SAM" id="MobiDB-lite"/>
    </source>
</evidence>
<dbReference type="AlphaFoldDB" id="A0A1G8EKT3"/>
<gene>
    <name evidence="3" type="ORF">SAMN05421818_11162</name>
</gene>
<evidence type="ECO:0008006" key="5">
    <source>
        <dbReference type="Google" id="ProtNLM"/>
    </source>
</evidence>
<dbReference type="RefSeq" id="WP_090408473.1">
    <property type="nucleotide sequence ID" value="NZ_FNDQ01000011.1"/>
</dbReference>
<dbReference type="EMBL" id="FNDQ01000011">
    <property type="protein sequence ID" value="SDH70451.1"/>
    <property type="molecule type" value="Genomic_DNA"/>
</dbReference>
<keyword evidence="4" id="KW-1185">Reference proteome</keyword>
<evidence type="ECO:0000256" key="2">
    <source>
        <dbReference type="SAM" id="SignalP"/>
    </source>
</evidence>
<organism evidence="3 4">
    <name type="scientific">Myroides phaeus</name>
    <dbReference type="NCBI Taxonomy" id="702745"/>
    <lineage>
        <taxon>Bacteria</taxon>
        <taxon>Pseudomonadati</taxon>
        <taxon>Bacteroidota</taxon>
        <taxon>Flavobacteriia</taxon>
        <taxon>Flavobacteriales</taxon>
        <taxon>Flavobacteriaceae</taxon>
        <taxon>Myroides</taxon>
    </lineage>
</organism>
<name>A0A1G8EKT3_9FLAO</name>